<keyword evidence="1" id="KW-0812">Transmembrane</keyword>
<protein>
    <recommendedName>
        <fullName evidence="2">YoaR-like putative peptidoglycan binding domain-containing protein</fullName>
    </recommendedName>
</protein>
<dbReference type="Proteomes" id="UP000231183">
    <property type="component" value="Unassembled WGS sequence"/>
</dbReference>
<dbReference type="InterPro" id="IPR007391">
    <property type="entry name" value="Vancomycin_resist_VanW"/>
</dbReference>
<reference evidence="4" key="1">
    <citation type="submission" date="2017-09" db="EMBL/GenBank/DDBJ databases">
        <title>Depth-based differentiation of microbial function through sediment-hosted aquifers and enrichment of novel symbionts in the deep terrestrial subsurface.</title>
        <authorList>
            <person name="Probst A.J."/>
            <person name="Ladd B."/>
            <person name="Jarett J.K."/>
            <person name="Geller-Mcgrath D.E."/>
            <person name="Sieber C.M.K."/>
            <person name="Emerson J.B."/>
            <person name="Anantharaman K."/>
            <person name="Thomas B.C."/>
            <person name="Malmstrom R."/>
            <person name="Stieglmeier M."/>
            <person name="Klingl A."/>
            <person name="Woyke T."/>
            <person name="Ryan C.M."/>
            <person name="Banfield J.F."/>
        </authorList>
    </citation>
    <scope>NUCLEOTIDE SEQUENCE [LARGE SCALE GENOMIC DNA]</scope>
</reference>
<dbReference type="InterPro" id="IPR052913">
    <property type="entry name" value="Glycopeptide_resist_protein"/>
</dbReference>
<dbReference type="Pfam" id="PF12229">
    <property type="entry name" value="PG_binding_4"/>
    <property type="match status" value="1"/>
</dbReference>
<evidence type="ECO:0000256" key="1">
    <source>
        <dbReference type="SAM" id="Phobius"/>
    </source>
</evidence>
<gene>
    <name evidence="3" type="ORF">COU31_04790</name>
</gene>
<proteinExistence type="predicted"/>
<comment type="caution">
    <text evidence="3">The sequence shown here is derived from an EMBL/GenBank/DDBJ whole genome shotgun (WGS) entry which is preliminary data.</text>
</comment>
<evidence type="ECO:0000313" key="3">
    <source>
        <dbReference type="EMBL" id="PIT87062.1"/>
    </source>
</evidence>
<dbReference type="PANTHER" id="PTHR35788">
    <property type="entry name" value="EXPORTED PROTEIN-RELATED"/>
    <property type="match status" value="1"/>
</dbReference>
<feature type="domain" description="YoaR-like putative peptidoglycan binding" evidence="2">
    <location>
        <begin position="249"/>
        <end position="346"/>
    </location>
</feature>
<accession>A0A2M6W2P8</accession>
<feature type="transmembrane region" description="Helical" evidence="1">
    <location>
        <begin position="12"/>
        <end position="36"/>
    </location>
</feature>
<keyword evidence="1" id="KW-0472">Membrane</keyword>
<dbReference type="AlphaFoldDB" id="A0A2M6W2P8"/>
<dbReference type="InterPro" id="IPR022029">
    <property type="entry name" value="YoaR-like_PG-bd"/>
</dbReference>
<sequence length="646" mass="71258">MIKIYFDQKPWLKAIGIVILVLLGVFLISGLGSWAYQQAYAGQVYRGVYIGQIHLGGMDKDQVKNFAESMNNRLVKDGLNFKFVDQDSQVIDFKLSAISSGEGLIDLVKINSDKLAQTALSAGRTGSFFTDLYLPVSYALGARQTIKAEVGVTEQFITNLKTYLTDYTDSPTDAKLVISGLNPFNYKIEPEKSGVIFDYANAKIELVNHLAVFDFSPIQLQKQNFSPTIIQADVSGLASKVPGVVAYGNLSLNYIDAKTKLRRDWTLTPEIYKDWIKIKKDSQGRLVIGLDQTEVNKYLKGLKPLVEQEALDAKFVMKDGKVNKFQASQNGIAIDMEKTFNDLDVAFIERNFAPKEATKSVSVSVTVTEPKIKMGQANDLGISEIIGVGVSTFYDSHNNRISNIANAVSRLNGTLIRPGENFSTNKYAGPYTTESGYLPEEVIVGNKIQKEVGGGMCQIGTTLFRMAMNSGMPIAQRVNHSLVVSYYADPVNGNPGTDATVYEPYVDFKFTNDTGNYLLLQTEINYNKQQLTFTLWGKNDGRSGSYTHPLVSAWYSPGNPIINKTTKLAVGVKTCQSAFTGAKASFTYTRFTSSSQKIDQIFESYYRPLPQICELGVDKDEYCAGEGKSSEDCKGYTASTTVAIET</sequence>
<dbReference type="EMBL" id="PFBX01000054">
    <property type="protein sequence ID" value="PIT87062.1"/>
    <property type="molecule type" value="Genomic_DNA"/>
</dbReference>
<dbReference type="Pfam" id="PF04294">
    <property type="entry name" value="VanW"/>
    <property type="match status" value="1"/>
</dbReference>
<name>A0A2M6W2P8_9BACT</name>
<evidence type="ECO:0000313" key="4">
    <source>
        <dbReference type="Proteomes" id="UP000231183"/>
    </source>
</evidence>
<dbReference type="PANTHER" id="PTHR35788:SF1">
    <property type="entry name" value="EXPORTED PROTEIN"/>
    <property type="match status" value="1"/>
</dbReference>
<keyword evidence="1" id="KW-1133">Transmembrane helix</keyword>
<organism evidence="3 4">
    <name type="scientific">Candidatus Magasanikbacteria bacterium CG10_big_fil_rev_8_21_14_0_10_40_10</name>
    <dbReference type="NCBI Taxonomy" id="1974648"/>
    <lineage>
        <taxon>Bacteria</taxon>
        <taxon>Candidatus Magasanikiibacteriota</taxon>
    </lineage>
</organism>
<evidence type="ECO:0000259" key="2">
    <source>
        <dbReference type="Pfam" id="PF12229"/>
    </source>
</evidence>